<keyword evidence="2" id="KW-0808">Transferase</keyword>
<dbReference type="PANTHER" id="PTHR43464:SF19">
    <property type="entry name" value="UBIQUINONE BIOSYNTHESIS O-METHYLTRANSFERASE, MITOCHONDRIAL"/>
    <property type="match status" value="1"/>
</dbReference>
<sequence length="177" mass="18806">MEAVPERLAWAVRTLAIEPADEVLEIGCGGGVAVALVCPGLGTGRITAIDRSATQTARAERRNAEDIAAGRAVVRTAALETAAFDGERFDKIFAVNVNLFWVRDPAAELRVIGGILKPGGALYLFYEPPSADRAGQVAADLDRVLRRKGFMTEVSTARTSRRAALLCVKASLGATPR</sequence>
<dbReference type="EMBL" id="CP059572">
    <property type="protein sequence ID" value="QXJ22499.1"/>
    <property type="molecule type" value="Genomic_DNA"/>
</dbReference>
<dbReference type="InterPro" id="IPR029063">
    <property type="entry name" value="SAM-dependent_MTases_sf"/>
</dbReference>
<dbReference type="RefSeq" id="WP_231335761.1">
    <property type="nucleotide sequence ID" value="NZ_CP059572.1"/>
</dbReference>
<dbReference type="GO" id="GO:0008168">
    <property type="term" value="F:methyltransferase activity"/>
    <property type="evidence" value="ECO:0007669"/>
    <property type="project" value="UniProtKB-KW"/>
</dbReference>
<evidence type="ECO:0000259" key="4">
    <source>
        <dbReference type="Pfam" id="PF13649"/>
    </source>
</evidence>
<keyword evidence="6" id="KW-1185">Reference proteome</keyword>
<keyword evidence="3" id="KW-0949">S-adenosyl-L-methionine</keyword>
<evidence type="ECO:0000256" key="3">
    <source>
        <dbReference type="ARBA" id="ARBA00022691"/>
    </source>
</evidence>
<dbReference type="Gene3D" id="3.40.50.150">
    <property type="entry name" value="Vaccinia Virus protein VP39"/>
    <property type="match status" value="1"/>
</dbReference>
<feature type="domain" description="Methyltransferase" evidence="4">
    <location>
        <begin position="23"/>
        <end position="120"/>
    </location>
</feature>
<dbReference type="GO" id="GO:0032259">
    <property type="term" value="P:methylation"/>
    <property type="evidence" value="ECO:0007669"/>
    <property type="project" value="UniProtKB-KW"/>
</dbReference>
<protein>
    <submittedName>
        <fullName evidence="5">Class I SAM-dependent methyltransferase</fullName>
    </submittedName>
</protein>
<proteinExistence type="predicted"/>
<evidence type="ECO:0000256" key="2">
    <source>
        <dbReference type="ARBA" id="ARBA00022679"/>
    </source>
</evidence>
<dbReference type="PANTHER" id="PTHR43464">
    <property type="entry name" value="METHYLTRANSFERASE"/>
    <property type="match status" value="1"/>
</dbReference>
<dbReference type="SUPFAM" id="SSF53335">
    <property type="entry name" value="S-adenosyl-L-methionine-dependent methyltransferases"/>
    <property type="match status" value="1"/>
</dbReference>
<organism evidence="5 6">
    <name type="scientific">Actinomadura graeca</name>
    <dbReference type="NCBI Taxonomy" id="2750812"/>
    <lineage>
        <taxon>Bacteria</taxon>
        <taxon>Bacillati</taxon>
        <taxon>Actinomycetota</taxon>
        <taxon>Actinomycetes</taxon>
        <taxon>Streptosporangiales</taxon>
        <taxon>Thermomonosporaceae</taxon>
        <taxon>Actinomadura</taxon>
    </lineage>
</organism>
<dbReference type="InterPro" id="IPR041698">
    <property type="entry name" value="Methyltransf_25"/>
</dbReference>
<evidence type="ECO:0000256" key="1">
    <source>
        <dbReference type="ARBA" id="ARBA00022603"/>
    </source>
</evidence>
<name>A0ABX8QUL6_9ACTN</name>
<keyword evidence="1 5" id="KW-0489">Methyltransferase</keyword>
<dbReference type="CDD" id="cd02440">
    <property type="entry name" value="AdoMet_MTases"/>
    <property type="match status" value="1"/>
</dbReference>
<accession>A0ABX8QUL6</accession>
<evidence type="ECO:0000313" key="6">
    <source>
        <dbReference type="Proteomes" id="UP001049518"/>
    </source>
</evidence>
<reference evidence="5" key="1">
    <citation type="submission" date="2020-07" db="EMBL/GenBank/DDBJ databases">
        <authorList>
            <person name="Tarantini F.S."/>
            <person name="Hong K.W."/>
            <person name="Chan K.G."/>
        </authorList>
    </citation>
    <scope>NUCLEOTIDE SEQUENCE</scope>
    <source>
        <strain evidence="5">32-07</strain>
    </source>
</reference>
<gene>
    <name evidence="5" type="ORF">AGRA3207_003508</name>
</gene>
<dbReference type="Proteomes" id="UP001049518">
    <property type="component" value="Chromosome"/>
</dbReference>
<dbReference type="Pfam" id="PF13649">
    <property type="entry name" value="Methyltransf_25"/>
    <property type="match status" value="1"/>
</dbReference>
<evidence type="ECO:0000313" key="5">
    <source>
        <dbReference type="EMBL" id="QXJ22499.1"/>
    </source>
</evidence>